<feature type="domain" description="Glycosyltransferase 2-like" evidence="4">
    <location>
        <begin position="4"/>
        <end position="105"/>
    </location>
</feature>
<dbReference type="GO" id="GO:0016757">
    <property type="term" value="F:glycosyltransferase activity"/>
    <property type="evidence" value="ECO:0007669"/>
    <property type="project" value="UniProtKB-KW"/>
</dbReference>
<gene>
    <name evidence="5" type="ORF">COV30_02135</name>
</gene>
<reference evidence="5 6" key="1">
    <citation type="submission" date="2017-09" db="EMBL/GenBank/DDBJ databases">
        <title>Depth-based differentiation of microbial function through sediment-hosted aquifers and enrichment of novel symbionts in the deep terrestrial subsurface.</title>
        <authorList>
            <person name="Probst A.J."/>
            <person name="Ladd B."/>
            <person name="Jarett J.K."/>
            <person name="Geller-Mcgrath D.E."/>
            <person name="Sieber C.M."/>
            <person name="Emerson J.B."/>
            <person name="Anantharaman K."/>
            <person name="Thomas B.C."/>
            <person name="Malmstrom R."/>
            <person name="Stieglmeier M."/>
            <person name="Klingl A."/>
            <person name="Woyke T."/>
            <person name="Ryan C.M."/>
            <person name="Banfield J.F."/>
        </authorList>
    </citation>
    <scope>NUCLEOTIDE SEQUENCE [LARGE SCALE GENOMIC DNA]</scope>
    <source>
        <strain evidence="5">CG10_big_fil_rev_8_21_14_0_10_37_15</strain>
    </source>
</reference>
<evidence type="ECO:0000313" key="5">
    <source>
        <dbReference type="EMBL" id="PIR41743.1"/>
    </source>
</evidence>
<evidence type="ECO:0000256" key="3">
    <source>
        <dbReference type="ARBA" id="ARBA00022679"/>
    </source>
</evidence>
<dbReference type="SUPFAM" id="SSF53448">
    <property type="entry name" value="Nucleotide-diphospho-sugar transferases"/>
    <property type="match status" value="1"/>
</dbReference>
<dbReference type="Proteomes" id="UP000230208">
    <property type="component" value="Unassembled WGS sequence"/>
</dbReference>
<dbReference type="Pfam" id="PF00535">
    <property type="entry name" value="Glycos_transf_2"/>
    <property type="match status" value="1"/>
</dbReference>
<evidence type="ECO:0000256" key="2">
    <source>
        <dbReference type="ARBA" id="ARBA00022676"/>
    </source>
</evidence>
<dbReference type="InterPro" id="IPR001173">
    <property type="entry name" value="Glyco_trans_2-like"/>
</dbReference>
<name>A0A2H0R5G5_9BACT</name>
<dbReference type="InterPro" id="IPR029044">
    <property type="entry name" value="Nucleotide-diphossugar_trans"/>
</dbReference>
<evidence type="ECO:0000259" key="4">
    <source>
        <dbReference type="Pfam" id="PF00535"/>
    </source>
</evidence>
<evidence type="ECO:0000256" key="1">
    <source>
        <dbReference type="ARBA" id="ARBA00006739"/>
    </source>
</evidence>
<organism evidence="5 6">
    <name type="scientific">Candidatus Yanofskybacteria bacterium CG10_big_fil_rev_8_21_14_0_10_37_15</name>
    <dbReference type="NCBI Taxonomy" id="1975097"/>
    <lineage>
        <taxon>Bacteria</taxon>
        <taxon>Candidatus Yanofskyibacteriota</taxon>
    </lineage>
</organism>
<comment type="similarity">
    <text evidence="1">Belongs to the glycosyltransferase 2 family.</text>
</comment>
<dbReference type="Gene3D" id="3.90.550.10">
    <property type="entry name" value="Spore Coat Polysaccharide Biosynthesis Protein SpsA, Chain A"/>
    <property type="match status" value="1"/>
</dbReference>
<evidence type="ECO:0000313" key="6">
    <source>
        <dbReference type="Proteomes" id="UP000230208"/>
    </source>
</evidence>
<sequence length="305" mass="35333">MNISIVTVNFNGSEHTLKLLGSLKNQIDKEFDFIIVDNNSESQDLQNLKNQDSEGIKITFLENNKNLGFSGGNNVGIKRALELGSEWILLLNNDTWVENNFISLLKTNLKLLSNSKQEGMAGIAIDESFSDNSEQSRIVYAGKIEWLKPTLNHLMTFDIIRKNNDIECRYYAIGGAVAIHKKVFEKIGFLDENYFLYFEDADFSIRTWRAKFPINFFSGVKVYHSTSSTTKKMGSPMLLYYHFRNAFYFNRKNGPLHIKALNWFWRQWLVKKQLFKIIFGINREQSKAILEGAYDYSKNKMGKHD</sequence>
<dbReference type="EMBL" id="PCXP01000023">
    <property type="protein sequence ID" value="PIR41743.1"/>
    <property type="molecule type" value="Genomic_DNA"/>
</dbReference>
<proteinExistence type="inferred from homology"/>
<dbReference type="PANTHER" id="PTHR43179:SF12">
    <property type="entry name" value="GALACTOFURANOSYLTRANSFERASE GLFT2"/>
    <property type="match status" value="1"/>
</dbReference>
<keyword evidence="3" id="KW-0808">Transferase</keyword>
<dbReference type="PANTHER" id="PTHR43179">
    <property type="entry name" value="RHAMNOSYLTRANSFERASE WBBL"/>
    <property type="match status" value="1"/>
</dbReference>
<dbReference type="CDD" id="cd04186">
    <property type="entry name" value="GT_2_like_c"/>
    <property type="match status" value="1"/>
</dbReference>
<dbReference type="AlphaFoldDB" id="A0A2H0R5G5"/>
<comment type="caution">
    <text evidence="5">The sequence shown here is derived from an EMBL/GenBank/DDBJ whole genome shotgun (WGS) entry which is preliminary data.</text>
</comment>
<accession>A0A2H0R5G5</accession>
<protein>
    <recommendedName>
        <fullName evidence="4">Glycosyltransferase 2-like domain-containing protein</fullName>
    </recommendedName>
</protein>
<keyword evidence="2" id="KW-0328">Glycosyltransferase</keyword>